<sequence>MDYKKAWKYSNRLTVLAVFIVMLGGYFATRSQILFWGLVGLAVVLAAAGFVVHFKWCRCPHCGDRLRVTDWLMRMPKMCPKCHKELN</sequence>
<dbReference type="Proteomes" id="UP000660021">
    <property type="component" value="Unassembled WGS sequence"/>
</dbReference>
<dbReference type="RefSeq" id="WP_101693736.1">
    <property type="nucleotide sequence ID" value="NZ_JACOPR010000001.1"/>
</dbReference>
<comment type="caution">
    <text evidence="2">The sequence shown here is derived from an EMBL/GenBank/DDBJ whole genome shotgun (WGS) entry which is preliminary data.</text>
</comment>
<evidence type="ECO:0000313" key="3">
    <source>
        <dbReference type="Proteomes" id="UP000660021"/>
    </source>
</evidence>
<accession>A0ABR7HQD0</accession>
<organism evidence="2 3">
    <name type="scientific">Pseudoflavonifractor hominis</name>
    <dbReference type="NCBI Taxonomy" id="2763059"/>
    <lineage>
        <taxon>Bacteria</taxon>
        <taxon>Bacillati</taxon>
        <taxon>Bacillota</taxon>
        <taxon>Clostridia</taxon>
        <taxon>Eubacteriales</taxon>
        <taxon>Oscillospiraceae</taxon>
        <taxon>Pseudoflavonifractor</taxon>
    </lineage>
</organism>
<protein>
    <recommendedName>
        <fullName evidence="4">Zinc ribbon protein</fullName>
    </recommendedName>
</protein>
<gene>
    <name evidence="2" type="ORF">H8S34_02220</name>
</gene>
<feature type="transmembrane region" description="Helical" evidence="1">
    <location>
        <begin position="34"/>
        <end position="57"/>
    </location>
</feature>
<feature type="transmembrane region" description="Helical" evidence="1">
    <location>
        <begin position="12"/>
        <end position="28"/>
    </location>
</feature>
<name>A0ABR7HQD0_9FIRM</name>
<keyword evidence="1" id="KW-1133">Transmembrane helix</keyword>
<evidence type="ECO:0000313" key="2">
    <source>
        <dbReference type="EMBL" id="MBC5729647.1"/>
    </source>
</evidence>
<keyword evidence="1" id="KW-0472">Membrane</keyword>
<keyword evidence="1" id="KW-0812">Transmembrane</keyword>
<dbReference type="EMBL" id="JACOPR010000001">
    <property type="protein sequence ID" value="MBC5729647.1"/>
    <property type="molecule type" value="Genomic_DNA"/>
</dbReference>
<evidence type="ECO:0000256" key="1">
    <source>
        <dbReference type="SAM" id="Phobius"/>
    </source>
</evidence>
<keyword evidence="3" id="KW-1185">Reference proteome</keyword>
<proteinExistence type="predicted"/>
<evidence type="ECO:0008006" key="4">
    <source>
        <dbReference type="Google" id="ProtNLM"/>
    </source>
</evidence>
<reference evidence="2 3" key="1">
    <citation type="submission" date="2020-08" db="EMBL/GenBank/DDBJ databases">
        <title>Genome public.</title>
        <authorList>
            <person name="Liu C."/>
            <person name="Sun Q."/>
        </authorList>
    </citation>
    <scope>NUCLEOTIDE SEQUENCE [LARGE SCALE GENOMIC DNA]</scope>
    <source>
        <strain evidence="2 3">New-38</strain>
    </source>
</reference>